<gene>
    <name evidence="2" type="ORF">ABID44_003416</name>
</gene>
<organism evidence="2 3">
    <name type="scientific">Aquamicrobium ahrensii</name>
    <dbReference type="NCBI Taxonomy" id="469551"/>
    <lineage>
        <taxon>Bacteria</taxon>
        <taxon>Pseudomonadati</taxon>
        <taxon>Pseudomonadota</taxon>
        <taxon>Alphaproteobacteria</taxon>
        <taxon>Hyphomicrobiales</taxon>
        <taxon>Phyllobacteriaceae</taxon>
        <taxon>Aquamicrobium</taxon>
    </lineage>
</organism>
<comment type="caution">
    <text evidence="2">The sequence shown here is derived from an EMBL/GenBank/DDBJ whole genome shotgun (WGS) entry which is preliminary data.</text>
</comment>
<sequence length="117" mass="13501">MPKGPDIHLVVDNYATHKTPKIKACLARRPHWHVHFTPTSASWINRVEWWFAALTRKQLQRGVHRSTAELEADIVAFIKAHNENPKPYKWVKSADEILAAVKRFCQKTMNRTSDSGD</sequence>
<feature type="domain" description="Tc1-like transposase DDE" evidence="1">
    <location>
        <begin position="6"/>
        <end position="68"/>
    </location>
</feature>
<proteinExistence type="predicted"/>
<evidence type="ECO:0000259" key="1">
    <source>
        <dbReference type="Pfam" id="PF13358"/>
    </source>
</evidence>
<evidence type="ECO:0000313" key="2">
    <source>
        <dbReference type="EMBL" id="MET3663061.1"/>
    </source>
</evidence>
<keyword evidence="3" id="KW-1185">Reference proteome</keyword>
<protein>
    <submittedName>
        <fullName evidence="2">Transposase</fullName>
    </submittedName>
</protein>
<name>A0ABV2KPQ2_9HYPH</name>
<dbReference type="Proteomes" id="UP001549143">
    <property type="component" value="Unassembled WGS sequence"/>
</dbReference>
<dbReference type="Pfam" id="PF13358">
    <property type="entry name" value="DDE_3"/>
    <property type="match status" value="1"/>
</dbReference>
<accession>A0ABV2KPQ2</accession>
<reference evidence="2 3" key="1">
    <citation type="submission" date="2024-06" db="EMBL/GenBank/DDBJ databases">
        <title>Genomic Encyclopedia of Type Strains, Phase IV (KMG-IV): sequencing the most valuable type-strain genomes for metagenomic binning, comparative biology and taxonomic classification.</title>
        <authorList>
            <person name="Goeker M."/>
        </authorList>
    </citation>
    <scope>NUCLEOTIDE SEQUENCE [LARGE SCALE GENOMIC DNA]</scope>
    <source>
        <strain evidence="2 3">DSM 19730</strain>
    </source>
</reference>
<evidence type="ECO:0000313" key="3">
    <source>
        <dbReference type="Proteomes" id="UP001549143"/>
    </source>
</evidence>
<dbReference type="EMBL" id="JBEPMN010000018">
    <property type="protein sequence ID" value="MET3663061.1"/>
    <property type="molecule type" value="Genomic_DNA"/>
</dbReference>
<dbReference type="InterPro" id="IPR038717">
    <property type="entry name" value="Tc1-like_DDE_dom"/>
</dbReference>